<proteinExistence type="predicted"/>
<feature type="region of interest" description="Disordered" evidence="1">
    <location>
        <begin position="365"/>
        <end position="430"/>
    </location>
</feature>
<feature type="compositionally biased region" description="Low complexity" evidence="1">
    <location>
        <begin position="416"/>
        <end position="430"/>
    </location>
</feature>
<name>A0ABN9WQ07_9DINO</name>
<dbReference type="EMBL" id="CAUYUJ010019030">
    <property type="protein sequence ID" value="CAK0888130.1"/>
    <property type="molecule type" value="Genomic_DNA"/>
</dbReference>
<reference evidence="2" key="1">
    <citation type="submission" date="2023-10" db="EMBL/GenBank/DDBJ databases">
        <authorList>
            <person name="Chen Y."/>
            <person name="Shah S."/>
            <person name="Dougan E. K."/>
            <person name="Thang M."/>
            <person name="Chan C."/>
        </authorList>
    </citation>
    <scope>NUCLEOTIDE SEQUENCE [LARGE SCALE GENOMIC DNA]</scope>
</reference>
<sequence length="608" mass="63194">MGAPAGGAAEAGLAPRLGSAPGAGSAMPGTPSFGLRAAPSAFTGLLLATTLDFLGFGGPLGEALVAAVGGDETTAVTDFVSMPEGDLVQALETLVVEGAPVTGVGRGRAVRAIRAVFDVAKLPMPSLGAALPVAPPSRPAAPPTGPSTPAVGDKRRVADFLDQGGEGSFGIRSKEAITETRQRYIQVTGGPPPTAARPTEEQLSGISAKIGKSAPYVDFAAFGPHGRRAAKARKFAAQTFVDGELVTRMLTGPSSFEAWRACWLVFRSRVIALGAAPPSALDECEEGIRQLSLLCPDYWGVILRADDAVRSELWDAHMEEHLAMGGPADQAWARVISRAAFGGEDAKMAHWWWMHVTAPCLPRGHPAGRQSAGALVDRPAGPTKPAGGGRGGQSSAPDKASEICNLWNDKAPLAGAPRSPSPASDWPAADPPAMELLARTADGRVRRHVLRGATAASDADARRAEDFACRAGLRNPGALWRAWPALWSAMAPIAKIFADHRDQSPELRGLADACGAAPARPQPSVDSLHRVRQAVAEHLHLSTETAVIATSQGTGGGPAQLTGCAVSDSGARSNAAKRPVKKFCFNHTLREDGPKIYNHSTGGRLRSI</sequence>
<keyword evidence="3" id="KW-1185">Reference proteome</keyword>
<organism evidence="2 3">
    <name type="scientific">Prorocentrum cordatum</name>
    <dbReference type="NCBI Taxonomy" id="2364126"/>
    <lineage>
        <taxon>Eukaryota</taxon>
        <taxon>Sar</taxon>
        <taxon>Alveolata</taxon>
        <taxon>Dinophyceae</taxon>
        <taxon>Prorocentrales</taxon>
        <taxon>Prorocentraceae</taxon>
        <taxon>Prorocentrum</taxon>
    </lineage>
</organism>
<evidence type="ECO:0000313" key="3">
    <source>
        <dbReference type="Proteomes" id="UP001189429"/>
    </source>
</evidence>
<dbReference type="Proteomes" id="UP001189429">
    <property type="component" value="Unassembled WGS sequence"/>
</dbReference>
<accession>A0ABN9WQ07</accession>
<gene>
    <name evidence="2" type="ORF">PCOR1329_LOCUS68979</name>
</gene>
<evidence type="ECO:0000313" key="2">
    <source>
        <dbReference type="EMBL" id="CAK0888130.1"/>
    </source>
</evidence>
<evidence type="ECO:0000256" key="1">
    <source>
        <dbReference type="SAM" id="MobiDB-lite"/>
    </source>
</evidence>
<comment type="caution">
    <text evidence="2">The sequence shown here is derived from an EMBL/GenBank/DDBJ whole genome shotgun (WGS) entry which is preliminary data.</text>
</comment>
<protein>
    <submittedName>
        <fullName evidence="2">Uncharacterized protein</fullName>
    </submittedName>
</protein>